<dbReference type="Gene3D" id="2.60.120.1440">
    <property type="match status" value="1"/>
</dbReference>
<dbReference type="PANTHER" id="PTHR30273">
    <property type="entry name" value="PERIPLASMIC SIGNAL SENSOR AND SIGMA FACTOR ACTIVATOR FECR-RELATED"/>
    <property type="match status" value="1"/>
</dbReference>
<proteinExistence type="predicted"/>
<name>A0ABZ2YNY9_9BACT</name>
<dbReference type="EMBL" id="CP149822">
    <property type="protein sequence ID" value="WZN40910.1"/>
    <property type="molecule type" value="Genomic_DNA"/>
</dbReference>
<dbReference type="InterPro" id="IPR012373">
    <property type="entry name" value="Ferrdict_sens_TM"/>
</dbReference>
<evidence type="ECO:0000259" key="2">
    <source>
        <dbReference type="Pfam" id="PF16344"/>
    </source>
</evidence>
<feature type="domain" description="Protein FecR C-terminal" evidence="2">
    <location>
        <begin position="162"/>
        <end position="229"/>
    </location>
</feature>
<evidence type="ECO:0000313" key="3">
    <source>
        <dbReference type="EMBL" id="WZN40910.1"/>
    </source>
</evidence>
<dbReference type="RefSeq" id="WP_341835774.1">
    <property type="nucleotide sequence ID" value="NZ_CP149822.1"/>
</dbReference>
<dbReference type="Gene3D" id="3.55.50.30">
    <property type="match status" value="1"/>
</dbReference>
<dbReference type="Pfam" id="PF04773">
    <property type="entry name" value="FecR"/>
    <property type="match status" value="1"/>
</dbReference>
<organism evidence="3 4">
    <name type="scientific">Chitinophaga pollutisoli</name>
    <dbReference type="NCBI Taxonomy" id="3133966"/>
    <lineage>
        <taxon>Bacteria</taxon>
        <taxon>Pseudomonadati</taxon>
        <taxon>Bacteroidota</taxon>
        <taxon>Chitinophagia</taxon>
        <taxon>Chitinophagales</taxon>
        <taxon>Chitinophagaceae</taxon>
        <taxon>Chitinophaga</taxon>
    </lineage>
</organism>
<gene>
    <name evidence="3" type="ORF">WJU16_23385</name>
</gene>
<dbReference type="InterPro" id="IPR032508">
    <property type="entry name" value="FecR_C"/>
</dbReference>
<evidence type="ECO:0000313" key="4">
    <source>
        <dbReference type="Proteomes" id="UP001485459"/>
    </source>
</evidence>
<keyword evidence="4" id="KW-1185">Reference proteome</keyword>
<protein>
    <submittedName>
        <fullName evidence="3">FecR domain-containing protein</fullName>
    </submittedName>
</protein>
<dbReference type="Proteomes" id="UP001485459">
    <property type="component" value="Chromosome"/>
</dbReference>
<dbReference type="Pfam" id="PF16344">
    <property type="entry name" value="FecR_C"/>
    <property type="match status" value="1"/>
</dbReference>
<dbReference type="InterPro" id="IPR006860">
    <property type="entry name" value="FecR"/>
</dbReference>
<evidence type="ECO:0000259" key="1">
    <source>
        <dbReference type="Pfam" id="PF04773"/>
    </source>
</evidence>
<reference evidence="4" key="1">
    <citation type="submission" date="2024-03" db="EMBL/GenBank/DDBJ databases">
        <title>Chitinophaga horti sp. nov., isolated from garden soil.</title>
        <authorList>
            <person name="Lee D.S."/>
            <person name="Han D.M."/>
            <person name="Baek J.H."/>
            <person name="Choi D.G."/>
            <person name="Jeon J.H."/>
            <person name="Jeon C.O."/>
        </authorList>
    </citation>
    <scope>NUCLEOTIDE SEQUENCE [LARGE SCALE GENOMIC DNA]</scope>
    <source>
        <strain evidence="4">GPA1</strain>
    </source>
</reference>
<sequence length="230" mass="24948">MLIGTAAAAAVITAILVMRGQAGAEMLTLRTGFGETTTLKLHDGTEVWLNANSSVSYPRRWKSGDVRTVELQGEAFFKVKHAPEGLHPRFVVHTALTDVEVTGTAFNVYHRHDSAAIALEEGSVIAGGKHMRPGDLLQQSARGTTLTQSPDGGFSAWMEKRMVIRDGTLATVALRMEDIYGKSIRFGKPSLASLPFTGSAAMDQPELLLKAVCTVHNLKMREEDDTIILE</sequence>
<accession>A0ABZ2YNY9</accession>
<dbReference type="PANTHER" id="PTHR30273:SF2">
    <property type="entry name" value="PROTEIN FECR"/>
    <property type="match status" value="1"/>
</dbReference>
<feature type="domain" description="FecR protein" evidence="1">
    <location>
        <begin position="28"/>
        <end position="124"/>
    </location>
</feature>